<feature type="region of interest" description="Disordered" evidence="5">
    <location>
        <begin position="1"/>
        <end position="21"/>
    </location>
</feature>
<dbReference type="RefSeq" id="WP_380641772.1">
    <property type="nucleotide sequence ID" value="NZ_JBHSQO010000053.1"/>
</dbReference>
<dbReference type="Proteomes" id="UP001596220">
    <property type="component" value="Unassembled WGS sequence"/>
</dbReference>
<dbReference type="InterPro" id="IPR003018">
    <property type="entry name" value="GAF"/>
</dbReference>
<keyword evidence="8" id="KW-1185">Reference proteome</keyword>
<feature type="domain" description="ANTAR" evidence="6">
    <location>
        <begin position="182"/>
        <end position="243"/>
    </location>
</feature>
<dbReference type="InterPro" id="IPR036388">
    <property type="entry name" value="WH-like_DNA-bd_sf"/>
</dbReference>
<evidence type="ECO:0000256" key="1">
    <source>
        <dbReference type="ARBA" id="ARBA00022679"/>
    </source>
</evidence>
<evidence type="ECO:0000313" key="7">
    <source>
        <dbReference type="EMBL" id="MFC6094011.1"/>
    </source>
</evidence>
<sequence length="256" mass="27622">MVDSTAGKTGREGDGVGVALDEADRGDELAVRLNEVARTLHHQGDEQGTLDEIVRAAVGTIPGARHAGITAIVGKREVRTVATTDDVPLGVDQAQYDTGQGPCLDTLYRHKIVNVPDLGADNPWPVFAERTLALGVASMLSFRLFVQDDDLGALNMYAPEPHAFDEESEHVGLLFAGHAAVALASAQKRDHLAEAVHTRDLIGQAKGILMERHKLTADQAFTLLVRASQRANTKLRDLAEQLTRTGEMPTGPRRRT</sequence>
<protein>
    <submittedName>
        <fullName evidence="7">GAF and ANTAR domain-containing protein</fullName>
    </submittedName>
</protein>
<dbReference type="PROSITE" id="PS50921">
    <property type="entry name" value="ANTAR"/>
    <property type="match status" value="1"/>
</dbReference>
<comment type="caution">
    <text evidence="7">The sequence shown here is derived from an EMBL/GenBank/DDBJ whole genome shotgun (WGS) entry which is preliminary data.</text>
</comment>
<dbReference type="InterPro" id="IPR011006">
    <property type="entry name" value="CheY-like_superfamily"/>
</dbReference>
<keyword evidence="1" id="KW-0808">Transferase</keyword>
<organism evidence="7 8">
    <name type="scientific">Saccharothrix lopnurensis</name>
    <dbReference type="NCBI Taxonomy" id="1670621"/>
    <lineage>
        <taxon>Bacteria</taxon>
        <taxon>Bacillati</taxon>
        <taxon>Actinomycetota</taxon>
        <taxon>Actinomycetes</taxon>
        <taxon>Pseudonocardiales</taxon>
        <taxon>Pseudonocardiaceae</taxon>
        <taxon>Saccharothrix</taxon>
    </lineage>
</organism>
<name>A0ABW1PEH7_9PSEU</name>
<keyword evidence="2" id="KW-0418">Kinase</keyword>
<evidence type="ECO:0000259" key="6">
    <source>
        <dbReference type="PROSITE" id="PS50921"/>
    </source>
</evidence>
<dbReference type="InterPro" id="IPR005561">
    <property type="entry name" value="ANTAR"/>
</dbReference>
<gene>
    <name evidence="7" type="ORF">ACFP3R_32490</name>
</gene>
<dbReference type="Gene3D" id="3.30.450.40">
    <property type="match status" value="1"/>
</dbReference>
<keyword evidence="4" id="KW-0804">Transcription</keyword>
<evidence type="ECO:0000256" key="3">
    <source>
        <dbReference type="ARBA" id="ARBA00023015"/>
    </source>
</evidence>
<dbReference type="PIRSF" id="PIRSF036625">
    <property type="entry name" value="GAF_ANTAR"/>
    <property type="match status" value="1"/>
</dbReference>
<dbReference type="Pfam" id="PF03861">
    <property type="entry name" value="ANTAR"/>
    <property type="match status" value="1"/>
</dbReference>
<dbReference type="Gene3D" id="1.10.10.10">
    <property type="entry name" value="Winged helix-like DNA-binding domain superfamily/Winged helix DNA-binding domain"/>
    <property type="match status" value="1"/>
</dbReference>
<evidence type="ECO:0000313" key="8">
    <source>
        <dbReference type="Proteomes" id="UP001596220"/>
    </source>
</evidence>
<dbReference type="EMBL" id="JBHSQO010000053">
    <property type="protein sequence ID" value="MFC6094011.1"/>
    <property type="molecule type" value="Genomic_DNA"/>
</dbReference>
<proteinExistence type="predicted"/>
<evidence type="ECO:0000256" key="5">
    <source>
        <dbReference type="SAM" id="MobiDB-lite"/>
    </source>
</evidence>
<accession>A0ABW1PEH7</accession>
<dbReference type="SUPFAM" id="SSF55781">
    <property type="entry name" value="GAF domain-like"/>
    <property type="match status" value="1"/>
</dbReference>
<dbReference type="SUPFAM" id="SSF52172">
    <property type="entry name" value="CheY-like"/>
    <property type="match status" value="1"/>
</dbReference>
<dbReference type="SMART" id="SM00065">
    <property type="entry name" value="GAF"/>
    <property type="match status" value="1"/>
</dbReference>
<keyword evidence="3" id="KW-0805">Transcription regulation</keyword>
<evidence type="ECO:0000256" key="2">
    <source>
        <dbReference type="ARBA" id="ARBA00022777"/>
    </source>
</evidence>
<evidence type="ECO:0000256" key="4">
    <source>
        <dbReference type="ARBA" id="ARBA00023163"/>
    </source>
</evidence>
<dbReference type="InterPro" id="IPR012074">
    <property type="entry name" value="GAF_ANTAR"/>
</dbReference>
<reference evidence="8" key="1">
    <citation type="journal article" date="2019" name="Int. J. Syst. Evol. Microbiol.">
        <title>The Global Catalogue of Microorganisms (GCM) 10K type strain sequencing project: providing services to taxonomists for standard genome sequencing and annotation.</title>
        <authorList>
            <consortium name="The Broad Institute Genomics Platform"/>
            <consortium name="The Broad Institute Genome Sequencing Center for Infectious Disease"/>
            <person name="Wu L."/>
            <person name="Ma J."/>
        </authorList>
    </citation>
    <scope>NUCLEOTIDE SEQUENCE [LARGE SCALE GENOMIC DNA]</scope>
    <source>
        <strain evidence="8">CGMCC 4.7246</strain>
    </source>
</reference>
<dbReference type="SMART" id="SM01012">
    <property type="entry name" value="ANTAR"/>
    <property type="match status" value="1"/>
</dbReference>
<dbReference type="InterPro" id="IPR029016">
    <property type="entry name" value="GAF-like_dom_sf"/>
</dbReference>
<dbReference type="Pfam" id="PF13185">
    <property type="entry name" value="GAF_2"/>
    <property type="match status" value="1"/>
</dbReference>